<proteinExistence type="predicted"/>
<keyword evidence="2" id="KW-1185">Reference proteome</keyword>
<gene>
    <name evidence="1" type="ORF">CDAR_15541</name>
</gene>
<sequence length="52" mass="5736">ISLAESVSGQDAVSDFNIEERKVIKVHRHLKIPTPLKMADGSVCNTEFISHS</sequence>
<evidence type="ECO:0000313" key="1">
    <source>
        <dbReference type="EMBL" id="GIY58723.1"/>
    </source>
</evidence>
<name>A0AAV4ULP5_9ARAC</name>
<dbReference type="AlphaFoldDB" id="A0AAV4ULP5"/>
<feature type="non-terminal residue" evidence="1">
    <location>
        <position position="1"/>
    </location>
</feature>
<evidence type="ECO:0000313" key="2">
    <source>
        <dbReference type="Proteomes" id="UP001054837"/>
    </source>
</evidence>
<protein>
    <recommendedName>
        <fullName evidence="3">Vitellogenin</fullName>
    </recommendedName>
</protein>
<evidence type="ECO:0008006" key="3">
    <source>
        <dbReference type="Google" id="ProtNLM"/>
    </source>
</evidence>
<reference evidence="1 2" key="1">
    <citation type="submission" date="2021-06" db="EMBL/GenBank/DDBJ databases">
        <title>Caerostris darwini draft genome.</title>
        <authorList>
            <person name="Kono N."/>
            <person name="Arakawa K."/>
        </authorList>
    </citation>
    <scope>NUCLEOTIDE SEQUENCE [LARGE SCALE GENOMIC DNA]</scope>
</reference>
<dbReference type="Proteomes" id="UP001054837">
    <property type="component" value="Unassembled WGS sequence"/>
</dbReference>
<organism evidence="1 2">
    <name type="scientific">Caerostris darwini</name>
    <dbReference type="NCBI Taxonomy" id="1538125"/>
    <lineage>
        <taxon>Eukaryota</taxon>
        <taxon>Metazoa</taxon>
        <taxon>Ecdysozoa</taxon>
        <taxon>Arthropoda</taxon>
        <taxon>Chelicerata</taxon>
        <taxon>Arachnida</taxon>
        <taxon>Araneae</taxon>
        <taxon>Araneomorphae</taxon>
        <taxon>Entelegynae</taxon>
        <taxon>Araneoidea</taxon>
        <taxon>Araneidae</taxon>
        <taxon>Caerostris</taxon>
    </lineage>
</organism>
<accession>A0AAV4ULP5</accession>
<dbReference type="EMBL" id="BPLQ01011529">
    <property type="protein sequence ID" value="GIY58723.1"/>
    <property type="molecule type" value="Genomic_DNA"/>
</dbReference>
<comment type="caution">
    <text evidence="1">The sequence shown here is derived from an EMBL/GenBank/DDBJ whole genome shotgun (WGS) entry which is preliminary data.</text>
</comment>